<dbReference type="AlphaFoldDB" id="A0A9W5Y8M7"/>
<organism evidence="4 5">
    <name type="scientific">Vallitalea longa</name>
    <dbReference type="NCBI Taxonomy" id="2936439"/>
    <lineage>
        <taxon>Bacteria</taxon>
        <taxon>Bacillati</taxon>
        <taxon>Bacillota</taxon>
        <taxon>Clostridia</taxon>
        <taxon>Lachnospirales</taxon>
        <taxon>Vallitaleaceae</taxon>
        <taxon>Vallitalea</taxon>
    </lineage>
</organism>
<dbReference type="GO" id="GO:0005506">
    <property type="term" value="F:iron ion binding"/>
    <property type="evidence" value="ECO:0007669"/>
    <property type="project" value="InterPro"/>
</dbReference>
<dbReference type="Proteomes" id="UP001144256">
    <property type="component" value="Unassembled WGS sequence"/>
</dbReference>
<dbReference type="GO" id="GO:0016226">
    <property type="term" value="P:iron-sulfur cluster assembly"/>
    <property type="evidence" value="ECO:0007669"/>
    <property type="project" value="InterPro"/>
</dbReference>
<comment type="function">
    <text evidence="2">May be involved in the formation or repair of [Fe-S] clusters present in iron-sulfur proteins.</text>
</comment>
<dbReference type="PANTHER" id="PTHR11178">
    <property type="entry name" value="IRON-SULFUR CLUSTER SCAFFOLD PROTEIN NFU-RELATED"/>
    <property type="match status" value="1"/>
</dbReference>
<evidence type="ECO:0000313" key="5">
    <source>
        <dbReference type="Proteomes" id="UP001144256"/>
    </source>
</evidence>
<comment type="caution">
    <text evidence="4">The sequence shown here is derived from an EMBL/GenBank/DDBJ whole genome shotgun (WGS) entry which is preliminary data.</text>
</comment>
<dbReference type="InterPro" id="IPR001075">
    <property type="entry name" value="NIF_FeS_clus_asmbl_NifU_C"/>
</dbReference>
<keyword evidence="5" id="KW-1185">Reference proteome</keyword>
<dbReference type="InterPro" id="IPR034904">
    <property type="entry name" value="FSCA_dom_sf"/>
</dbReference>
<dbReference type="PANTHER" id="PTHR11178:SF1">
    <property type="entry name" value="NFU1 IRON-SULFUR CLUSTER SCAFFOLD HOMOLOG, MITOCHONDRIAL"/>
    <property type="match status" value="1"/>
</dbReference>
<comment type="similarity">
    <text evidence="1">Belongs to the NifU family.</text>
</comment>
<dbReference type="RefSeq" id="WP_281814579.1">
    <property type="nucleotide sequence ID" value="NZ_BRLB01000003.1"/>
</dbReference>
<dbReference type="Gene3D" id="3.30.300.130">
    <property type="entry name" value="Fe-S cluster assembly (FSCA)"/>
    <property type="match status" value="1"/>
</dbReference>
<evidence type="ECO:0000259" key="3">
    <source>
        <dbReference type="Pfam" id="PF01106"/>
    </source>
</evidence>
<dbReference type="GO" id="GO:0051536">
    <property type="term" value="F:iron-sulfur cluster binding"/>
    <property type="evidence" value="ECO:0007669"/>
    <property type="project" value="InterPro"/>
</dbReference>
<gene>
    <name evidence="4" type="ORF">SH1V18_17070</name>
</gene>
<dbReference type="SUPFAM" id="SSF117916">
    <property type="entry name" value="Fe-S cluster assembly (FSCA) domain-like"/>
    <property type="match status" value="1"/>
</dbReference>
<evidence type="ECO:0000256" key="2">
    <source>
        <dbReference type="ARBA" id="ARBA00049958"/>
    </source>
</evidence>
<evidence type="ECO:0000256" key="1">
    <source>
        <dbReference type="ARBA" id="ARBA00006420"/>
    </source>
</evidence>
<reference evidence="4" key="1">
    <citation type="submission" date="2022-06" db="EMBL/GenBank/DDBJ databases">
        <title>Vallitalea longa sp. nov., an anaerobic bacterium isolated from marine sediment.</title>
        <authorList>
            <person name="Hirano S."/>
            <person name="Terahara T."/>
            <person name="Mori K."/>
            <person name="Hamada M."/>
            <person name="Matsumoto R."/>
            <person name="Kobayashi T."/>
        </authorList>
    </citation>
    <scope>NUCLEOTIDE SEQUENCE</scope>
    <source>
        <strain evidence="4">SH18-1</strain>
    </source>
</reference>
<sequence length="74" mass="8142">MKDKVQEVLDQVRPGLQGDGGDVRLVEVTDDGIVKVELEGSCKGCPFSQLTVKNFIEKTLKEQIPEVKEVVSVN</sequence>
<evidence type="ECO:0000313" key="4">
    <source>
        <dbReference type="EMBL" id="GKX29227.1"/>
    </source>
</evidence>
<proteinExistence type="inferred from homology"/>
<protein>
    <submittedName>
        <fullName evidence="4">NifU family protein</fullName>
    </submittedName>
</protein>
<dbReference type="Pfam" id="PF01106">
    <property type="entry name" value="NifU"/>
    <property type="match status" value="1"/>
</dbReference>
<dbReference type="EMBL" id="BRLB01000003">
    <property type="protein sequence ID" value="GKX29227.1"/>
    <property type="molecule type" value="Genomic_DNA"/>
</dbReference>
<feature type="domain" description="NIF system FeS cluster assembly NifU C-terminal" evidence="3">
    <location>
        <begin position="5"/>
        <end position="71"/>
    </location>
</feature>
<name>A0A9W5Y8M7_9FIRM</name>
<accession>A0A9W5Y8M7</accession>